<evidence type="ECO:0000256" key="5">
    <source>
        <dbReference type="ARBA" id="ARBA00022989"/>
    </source>
</evidence>
<feature type="transmembrane region" description="Helical" evidence="7">
    <location>
        <begin position="73"/>
        <end position="95"/>
    </location>
</feature>
<organism evidence="9 10">
    <name type="scientific">Paenibacillus sabuli</name>
    <dbReference type="NCBI Taxonomy" id="2772509"/>
    <lineage>
        <taxon>Bacteria</taxon>
        <taxon>Bacillati</taxon>
        <taxon>Bacillota</taxon>
        <taxon>Bacilli</taxon>
        <taxon>Bacillales</taxon>
        <taxon>Paenibacillaceae</taxon>
        <taxon>Paenibacillus</taxon>
    </lineage>
</organism>
<feature type="transmembrane region" description="Helical" evidence="7">
    <location>
        <begin position="107"/>
        <end position="128"/>
    </location>
</feature>
<evidence type="ECO:0000256" key="1">
    <source>
        <dbReference type="ARBA" id="ARBA00004651"/>
    </source>
</evidence>
<keyword evidence="4 7" id="KW-0812">Transmembrane</keyword>
<keyword evidence="6 7" id="KW-0472">Membrane</keyword>
<evidence type="ECO:0000313" key="10">
    <source>
        <dbReference type="Proteomes" id="UP000621560"/>
    </source>
</evidence>
<name>A0A927GST7_9BACL</name>
<comment type="subcellular location">
    <subcellularLocation>
        <location evidence="1 7">Cell membrane</location>
        <topology evidence="1 7">Multi-pass membrane protein</topology>
    </subcellularLocation>
</comment>
<dbReference type="InterPro" id="IPR051393">
    <property type="entry name" value="ABC_transporter_permease"/>
</dbReference>
<dbReference type="GO" id="GO:0005886">
    <property type="term" value="C:plasma membrane"/>
    <property type="evidence" value="ECO:0007669"/>
    <property type="project" value="UniProtKB-SubCell"/>
</dbReference>
<dbReference type="PANTHER" id="PTHR30193:SF37">
    <property type="entry name" value="INNER MEMBRANE ABC TRANSPORTER PERMEASE PROTEIN YCJO"/>
    <property type="match status" value="1"/>
</dbReference>
<comment type="similarity">
    <text evidence="7">Belongs to the binding-protein-dependent transport system permease family.</text>
</comment>
<dbReference type="GO" id="GO:0055085">
    <property type="term" value="P:transmembrane transport"/>
    <property type="evidence" value="ECO:0007669"/>
    <property type="project" value="InterPro"/>
</dbReference>
<feature type="transmembrane region" description="Helical" evidence="7">
    <location>
        <begin position="12"/>
        <end position="33"/>
    </location>
</feature>
<keyword evidence="10" id="KW-1185">Reference proteome</keyword>
<evidence type="ECO:0000256" key="4">
    <source>
        <dbReference type="ARBA" id="ARBA00022692"/>
    </source>
</evidence>
<feature type="transmembrane region" description="Helical" evidence="7">
    <location>
        <begin position="215"/>
        <end position="237"/>
    </location>
</feature>
<keyword evidence="5 7" id="KW-1133">Transmembrane helix</keyword>
<keyword evidence="2 7" id="KW-0813">Transport</keyword>
<dbReference type="Gene3D" id="1.10.3720.10">
    <property type="entry name" value="MetI-like"/>
    <property type="match status" value="1"/>
</dbReference>
<sequence length="292" mass="32380">MQLMKRILEARSAYFFILPAYFFFVVFTLLPLLQGLQFSFYDVKLTSRTWVGLDNFIGLYQDPVFWKALTNTVVLVVGIVPAAMAISLFIAVIVYPLGRGLQTFFRMAFYMPIVASGVALSLVWLWILNPTYGLLNYVLGLLGAGPVAWLGTPNMALLTVDMVVITMIVGQPVILYIAALGGIPRDLYESAMIDGAGAWRQFRSITLPLLKPTTLFVLVTQTIGVFQVFVVIHLMTGGGPAHGTQTIVYRMYQTGFDFFNFGTASALGVVLILLVSVVAWAQFKWLGQETEY</sequence>
<feature type="domain" description="ABC transmembrane type-1" evidence="8">
    <location>
        <begin position="69"/>
        <end position="282"/>
    </location>
</feature>
<comment type="caution">
    <text evidence="9">The sequence shown here is derived from an EMBL/GenBank/DDBJ whole genome shotgun (WGS) entry which is preliminary data.</text>
</comment>
<proteinExistence type="inferred from homology"/>
<dbReference type="InterPro" id="IPR000515">
    <property type="entry name" value="MetI-like"/>
</dbReference>
<dbReference type="Pfam" id="PF00528">
    <property type="entry name" value="BPD_transp_1"/>
    <property type="match status" value="1"/>
</dbReference>
<dbReference type="AlphaFoldDB" id="A0A927GST7"/>
<dbReference type="PROSITE" id="PS50928">
    <property type="entry name" value="ABC_TM1"/>
    <property type="match status" value="1"/>
</dbReference>
<dbReference type="PANTHER" id="PTHR30193">
    <property type="entry name" value="ABC TRANSPORTER PERMEASE PROTEIN"/>
    <property type="match status" value="1"/>
</dbReference>
<dbReference type="EMBL" id="JACXIZ010000026">
    <property type="protein sequence ID" value="MBD2846631.1"/>
    <property type="molecule type" value="Genomic_DNA"/>
</dbReference>
<dbReference type="Proteomes" id="UP000621560">
    <property type="component" value="Unassembled WGS sequence"/>
</dbReference>
<evidence type="ECO:0000256" key="6">
    <source>
        <dbReference type="ARBA" id="ARBA00023136"/>
    </source>
</evidence>
<evidence type="ECO:0000256" key="7">
    <source>
        <dbReference type="RuleBase" id="RU363032"/>
    </source>
</evidence>
<reference evidence="9" key="1">
    <citation type="submission" date="2020-09" db="EMBL/GenBank/DDBJ databases">
        <title>A novel bacterium of genus Paenibacillus, isolated from South China Sea.</title>
        <authorList>
            <person name="Huang H."/>
            <person name="Mo K."/>
            <person name="Hu Y."/>
        </authorList>
    </citation>
    <scope>NUCLEOTIDE SEQUENCE</scope>
    <source>
        <strain evidence="9">IB182496</strain>
    </source>
</reference>
<dbReference type="InterPro" id="IPR035906">
    <property type="entry name" value="MetI-like_sf"/>
</dbReference>
<feature type="transmembrane region" description="Helical" evidence="7">
    <location>
        <begin position="163"/>
        <end position="183"/>
    </location>
</feature>
<evidence type="ECO:0000259" key="8">
    <source>
        <dbReference type="PROSITE" id="PS50928"/>
    </source>
</evidence>
<evidence type="ECO:0000313" key="9">
    <source>
        <dbReference type="EMBL" id="MBD2846631.1"/>
    </source>
</evidence>
<gene>
    <name evidence="9" type="ORF">IDH44_15635</name>
</gene>
<protein>
    <submittedName>
        <fullName evidence="9">Sugar ABC transporter permease</fullName>
    </submittedName>
</protein>
<feature type="transmembrane region" description="Helical" evidence="7">
    <location>
        <begin position="258"/>
        <end position="283"/>
    </location>
</feature>
<keyword evidence="3" id="KW-1003">Cell membrane</keyword>
<feature type="transmembrane region" description="Helical" evidence="7">
    <location>
        <begin position="134"/>
        <end position="151"/>
    </location>
</feature>
<evidence type="ECO:0000256" key="2">
    <source>
        <dbReference type="ARBA" id="ARBA00022448"/>
    </source>
</evidence>
<dbReference type="RefSeq" id="WP_190919209.1">
    <property type="nucleotide sequence ID" value="NZ_JACXIZ010000026.1"/>
</dbReference>
<accession>A0A927GST7</accession>
<dbReference type="CDD" id="cd06261">
    <property type="entry name" value="TM_PBP2"/>
    <property type="match status" value="1"/>
</dbReference>
<dbReference type="SUPFAM" id="SSF161098">
    <property type="entry name" value="MetI-like"/>
    <property type="match status" value="1"/>
</dbReference>
<evidence type="ECO:0000256" key="3">
    <source>
        <dbReference type="ARBA" id="ARBA00022475"/>
    </source>
</evidence>